<proteinExistence type="predicted"/>
<protein>
    <submittedName>
        <fullName evidence="2">Uncharacterized protein</fullName>
    </submittedName>
</protein>
<evidence type="ECO:0000313" key="3">
    <source>
        <dbReference type="Proteomes" id="UP001341840"/>
    </source>
</evidence>
<feature type="compositionally biased region" description="Polar residues" evidence="1">
    <location>
        <begin position="94"/>
        <end position="109"/>
    </location>
</feature>
<reference evidence="2 3" key="1">
    <citation type="journal article" date="2023" name="Plants (Basel)">
        <title>Bridging the Gap: Combining Genomics and Transcriptomics Approaches to Understand Stylosanthes scabra, an Orphan Legume from the Brazilian Caatinga.</title>
        <authorList>
            <person name="Ferreira-Neto J.R.C."/>
            <person name="da Silva M.D."/>
            <person name="Binneck E."/>
            <person name="de Melo N.F."/>
            <person name="da Silva R.H."/>
            <person name="de Melo A.L.T.M."/>
            <person name="Pandolfi V."/>
            <person name="Bustamante F.O."/>
            <person name="Brasileiro-Vidal A.C."/>
            <person name="Benko-Iseppon A.M."/>
        </authorList>
    </citation>
    <scope>NUCLEOTIDE SEQUENCE [LARGE SCALE GENOMIC DNA]</scope>
    <source>
        <tissue evidence="2">Leaves</tissue>
    </source>
</reference>
<organism evidence="2 3">
    <name type="scientific">Stylosanthes scabra</name>
    <dbReference type="NCBI Taxonomy" id="79078"/>
    <lineage>
        <taxon>Eukaryota</taxon>
        <taxon>Viridiplantae</taxon>
        <taxon>Streptophyta</taxon>
        <taxon>Embryophyta</taxon>
        <taxon>Tracheophyta</taxon>
        <taxon>Spermatophyta</taxon>
        <taxon>Magnoliopsida</taxon>
        <taxon>eudicotyledons</taxon>
        <taxon>Gunneridae</taxon>
        <taxon>Pentapetalae</taxon>
        <taxon>rosids</taxon>
        <taxon>fabids</taxon>
        <taxon>Fabales</taxon>
        <taxon>Fabaceae</taxon>
        <taxon>Papilionoideae</taxon>
        <taxon>50 kb inversion clade</taxon>
        <taxon>dalbergioids sensu lato</taxon>
        <taxon>Dalbergieae</taxon>
        <taxon>Pterocarpus clade</taxon>
        <taxon>Stylosanthes</taxon>
    </lineage>
</organism>
<keyword evidence="3" id="KW-1185">Reference proteome</keyword>
<sequence length="176" mass="19497">MEVILRHQKEIHQESKEITREAERGTVRGERNSAGGDATTTPSRSAASRHRRWFTEKKRRSPREGDRDRTTNRGKEGGPIPITVELQGRLCRGASQSPPCSRKLLSTPNREGEEELGGGRDRGWRNSDGDGVRCRLCSWSSPLPPPEKGAVTDATGATTDLTRSFHCYLGSALPYL</sequence>
<feature type="region of interest" description="Disordered" evidence="1">
    <location>
        <begin position="1"/>
        <end position="127"/>
    </location>
</feature>
<evidence type="ECO:0000256" key="1">
    <source>
        <dbReference type="SAM" id="MobiDB-lite"/>
    </source>
</evidence>
<feature type="compositionally biased region" description="Basic and acidic residues" evidence="1">
    <location>
        <begin position="1"/>
        <end position="31"/>
    </location>
</feature>
<evidence type="ECO:0000313" key="2">
    <source>
        <dbReference type="EMBL" id="MED6136185.1"/>
    </source>
</evidence>
<accession>A0ABU6SIQ3</accession>
<feature type="compositionally biased region" description="Basic residues" evidence="1">
    <location>
        <begin position="47"/>
        <end position="61"/>
    </location>
</feature>
<feature type="compositionally biased region" description="Basic and acidic residues" evidence="1">
    <location>
        <begin position="62"/>
        <end position="76"/>
    </location>
</feature>
<name>A0ABU6SIQ3_9FABA</name>
<dbReference type="EMBL" id="JASCZI010060817">
    <property type="protein sequence ID" value="MED6136185.1"/>
    <property type="molecule type" value="Genomic_DNA"/>
</dbReference>
<feature type="compositionally biased region" description="Basic and acidic residues" evidence="1">
    <location>
        <begin position="117"/>
        <end position="127"/>
    </location>
</feature>
<gene>
    <name evidence="2" type="ORF">PIB30_053715</name>
</gene>
<comment type="caution">
    <text evidence="2">The sequence shown here is derived from an EMBL/GenBank/DDBJ whole genome shotgun (WGS) entry which is preliminary data.</text>
</comment>
<dbReference type="Proteomes" id="UP001341840">
    <property type="component" value="Unassembled WGS sequence"/>
</dbReference>